<dbReference type="EMBL" id="QWLA01000120">
    <property type="protein sequence ID" value="RIH82081.1"/>
    <property type="molecule type" value="Genomic_DNA"/>
</dbReference>
<dbReference type="InterPro" id="IPR013783">
    <property type="entry name" value="Ig-like_fold"/>
</dbReference>
<proteinExistence type="predicted"/>
<reference evidence="1 2" key="1">
    <citation type="submission" date="2018-08" db="EMBL/GenBank/DDBJ databases">
        <title>Meiothermus roseus NBRC 110900 genome sequencing project.</title>
        <authorList>
            <person name="Da Costa M.S."/>
            <person name="Albuquerque L."/>
            <person name="Raposo P."/>
            <person name="Froufe H.J.C."/>
            <person name="Barroso C.S."/>
            <person name="Egas C."/>
        </authorList>
    </citation>
    <scope>NUCLEOTIDE SEQUENCE [LARGE SCALE GENOMIC DNA]</scope>
    <source>
        <strain evidence="1 2">NBRC 110900</strain>
    </source>
</reference>
<protein>
    <submittedName>
        <fullName evidence="1">Uncharacterized protein</fullName>
    </submittedName>
</protein>
<dbReference type="RefSeq" id="WP_119280500.1">
    <property type="nucleotide sequence ID" value="NZ_QWLA01000120.1"/>
</dbReference>
<keyword evidence="2" id="KW-1185">Reference proteome</keyword>
<gene>
    <name evidence="1" type="ORF">Mrose_03470</name>
</gene>
<evidence type="ECO:0000313" key="1">
    <source>
        <dbReference type="EMBL" id="RIH82081.1"/>
    </source>
</evidence>
<dbReference type="AlphaFoldDB" id="A0A399EIV1"/>
<comment type="caution">
    <text evidence="1">The sequence shown here is derived from an EMBL/GenBank/DDBJ whole genome shotgun (WGS) entry which is preliminary data.</text>
</comment>
<sequence>MSGIAFAAAPAGGNLYVELFWKNLTDSSKAPNDVPFGCKVYRSFDGHNFIHIRTLPAPCTFYRDSSADLEVGKKTYYRVTTFLGDQESPPSNVVSTTPLPPWDVRLTAPADDAQNVSNAPTFTWTKTASVGAHQYYAGALWDTLTGQMALFTNPAQLTLVDQTSWTWNQDGAYTGTQWETLQKGRSYEWQIILAYALDDPLNPTAVSVAADGLGFWTLGVESTDFFTFTTAP</sequence>
<organism evidence="1 2">
    <name type="scientific">Calidithermus roseus</name>
    <dbReference type="NCBI Taxonomy" id="1644118"/>
    <lineage>
        <taxon>Bacteria</taxon>
        <taxon>Thermotogati</taxon>
        <taxon>Deinococcota</taxon>
        <taxon>Deinococci</taxon>
        <taxon>Thermales</taxon>
        <taxon>Thermaceae</taxon>
        <taxon>Calidithermus</taxon>
    </lineage>
</organism>
<accession>A0A399EIV1</accession>
<evidence type="ECO:0000313" key="2">
    <source>
        <dbReference type="Proteomes" id="UP000265341"/>
    </source>
</evidence>
<dbReference type="Proteomes" id="UP000265341">
    <property type="component" value="Unassembled WGS sequence"/>
</dbReference>
<dbReference type="OrthoDB" id="28995at2"/>
<name>A0A399EIV1_9DEIN</name>
<dbReference type="Gene3D" id="2.60.40.10">
    <property type="entry name" value="Immunoglobulins"/>
    <property type="match status" value="1"/>
</dbReference>